<reference evidence="2" key="2">
    <citation type="submission" date="2015-01" db="EMBL/GenBank/DDBJ databases">
        <title>Evolutionary Origins and Diversification of the Mycorrhizal Mutualists.</title>
        <authorList>
            <consortium name="DOE Joint Genome Institute"/>
            <consortium name="Mycorrhizal Genomics Consortium"/>
            <person name="Kohler A."/>
            <person name="Kuo A."/>
            <person name="Nagy L.G."/>
            <person name="Floudas D."/>
            <person name="Copeland A."/>
            <person name="Barry K.W."/>
            <person name="Cichocki N."/>
            <person name="Veneault-Fourrey C."/>
            <person name="LaButti K."/>
            <person name="Lindquist E.A."/>
            <person name="Lipzen A."/>
            <person name="Lundell T."/>
            <person name="Morin E."/>
            <person name="Murat C."/>
            <person name="Riley R."/>
            <person name="Ohm R."/>
            <person name="Sun H."/>
            <person name="Tunlid A."/>
            <person name="Henrissat B."/>
            <person name="Grigoriev I.V."/>
            <person name="Hibbett D.S."/>
            <person name="Martin F."/>
        </authorList>
    </citation>
    <scope>NUCLEOTIDE SEQUENCE [LARGE SCALE GENOMIC DNA]</scope>
    <source>
        <strain evidence="2">h7</strain>
    </source>
</reference>
<dbReference type="HOGENOM" id="CLU_045278_1_0_1"/>
<keyword evidence="2" id="KW-1185">Reference proteome</keyword>
<reference evidence="1 2" key="1">
    <citation type="submission" date="2014-04" db="EMBL/GenBank/DDBJ databases">
        <authorList>
            <consortium name="DOE Joint Genome Institute"/>
            <person name="Kuo A."/>
            <person name="Gay G."/>
            <person name="Dore J."/>
            <person name="Kohler A."/>
            <person name="Nagy L.G."/>
            <person name="Floudas D."/>
            <person name="Copeland A."/>
            <person name="Barry K.W."/>
            <person name="Cichocki N."/>
            <person name="Veneault-Fourrey C."/>
            <person name="LaButti K."/>
            <person name="Lindquist E.A."/>
            <person name="Lipzen A."/>
            <person name="Lundell T."/>
            <person name="Morin E."/>
            <person name="Murat C."/>
            <person name="Sun H."/>
            <person name="Tunlid A."/>
            <person name="Henrissat B."/>
            <person name="Grigoriev I.V."/>
            <person name="Hibbett D.S."/>
            <person name="Martin F."/>
            <person name="Nordberg H.P."/>
            <person name="Cantor M.N."/>
            <person name="Hua S.X."/>
        </authorList>
    </citation>
    <scope>NUCLEOTIDE SEQUENCE [LARGE SCALE GENOMIC DNA]</scope>
    <source>
        <strain evidence="2">h7</strain>
    </source>
</reference>
<dbReference type="Proteomes" id="UP000053424">
    <property type="component" value="Unassembled WGS sequence"/>
</dbReference>
<sequence>MPSKCFSPFSRLSQEIIDKIIDHIADASIIFRRLGFFDRDLPHCALVSRSFRPRSEFHVFEILHLKEKSDARQRKLETLAGLIQGNPKIADYIRELSLECVDLEYSWIGEDPMFLDIMRAVSRPEQPLRRLAFQHDASSDRPLVKRFDNKTEFQPLLNNFFRPLILPFITTLALMNMEGVPLEVVEGCVHLIDLELDHVTFVGKSSKTALNSTRPALKRLWDENSKPPLWDTHPLDGWDASFDLSQLQYLAVFRDEPLDFKFEQHIVDMAGGSLQELQLHSSTRTGCEPFVSLRNSPKLSPLDTDIFLPEDNLRSINRILKTIQTTGSLHAVSIRLYIVGFDGEAPEILLNADWETFCIEVLRVRSTAAFTITLSMIYTFGHPNPDMELSVFWDHLNNRCESTLSRLLEEKIASLVDSPGCINDLSHMITTAEDYY</sequence>
<evidence type="ECO:0008006" key="3">
    <source>
        <dbReference type="Google" id="ProtNLM"/>
    </source>
</evidence>
<dbReference type="AlphaFoldDB" id="A0A0C3CE26"/>
<organism evidence="1 2">
    <name type="scientific">Hebeloma cylindrosporum</name>
    <dbReference type="NCBI Taxonomy" id="76867"/>
    <lineage>
        <taxon>Eukaryota</taxon>
        <taxon>Fungi</taxon>
        <taxon>Dikarya</taxon>
        <taxon>Basidiomycota</taxon>
        <taxon>Agaricomycotina</taxon>
        <taxon>Agaricomycetes</taxon>
        <taxon>Agaricomycetidae</taxon>
        <taxon>Agaricales</taxon>
        <taxon>Agaricineae</taxon>
        <taxon>Hymenogastraceae</taxon>
        <taxon>Hebeloma</taxon>
    </lineage>
</organism>
<evidence type="ECO:0000313" key="1">
    <source>
        <dbReference type="EMBL" id="KIM47040.1"/>
    </source>
</evidence>
<dbReference type="EMBL" id="KN831770">
    <property type="protein sequence ID" value="KIM47040.1"/>
    <property type="molecule type" value="Genomic_DNA"/>
</dbReference>
<gene>
    <name evidence="1" type="ORF">M413DRAFT_23333</name>
</gene>
<protein>
    <recommendedName>
        <fullName evidence="3">F-box domain-containing protein</fullName>
    </recommendedName>
</protein>
<accession>A0A0C3CE26</accession>
<proteinExistence type="predicted"/>
<evidence type="ECO:0000313" key="2">
    <source>
        <dbReference type="Proteomes" id="UP000053424"/>
    </source>
</evidence>
<dbReference type="OrthoDB" id="2745898at2759"/>
<name>A0A0C3CE26_HEBCY</name>